<evidence type="ECO:0000313" key="4">
    <source>
        <dbReference type="Proteomes" id="UP000215914"/>
    </source>
</evidence>
<gene>
    <name evidence="3" type="ORF">HannXRQ_Chr09g0263591</name>
    <name evidence="2" type="ORF">HanXRQr2_Chr09g0398461</name>
</gene>
<feature type="region of interest" description="Disordered" evidence="1">
    <location>
        <begin position="1"/>
        <end position="20"/>
    </location>
</feature>
<evidence type="ECO:0000256" key="1">
    <source>
        <dbReference type="SAM" id="MobiDB-lite"/>
    </source>
</evidence>
<reference evidence="2" key="3">
    <citation type="submission" date="2020-06" db="EMBL/GenBank/DDBJ databases">
        <title>Helianthus annuus Genome sequencing and assembly Release 2.</title>
        <authorList>
            <person name="Gouzy J."/>
            <person name="Langlade N."/>
            <person name="Munos S."/>
        </authorList>
    </citation>
    <scope>NUCLEOTIDE SEQUENCE</scope>
    <source>
        <tissue evidence="2">Leaves</tissue>
    </source>
</reference>
<proteinExistence type="predicted"/>
<keyword evidence="4" id="KW-1185">Reference proteome</keyword>
<name>A0A251TYR9_HELAN</name>
<reference evidence="2 4" key="1">
    <citation type="journal article" date="2017" name="Nature">
        <title>The sunflower genome provides insights into oil metabolism, flowering and Asterid evolution.</title>
        <authorList>
            <person name="Badouin H."/>
            <person name="Gouzy J."/>
            <person name="Grassa C.J."/>
            <person name="Murat F."/>
            <person name="Staton S.E."/>
            <person name="Cottret L."/>
            <person name="Lelandais-Briere C."/>
            <person name="Owens G.L."/>
            <person name="Carrere S."/>
            <person name="Mayjonade B."/>
            <person name="Legrand L."/>
            <person name="Gill N."/>
            <person name="Kane N.C."/>
            <person name="Bowers J.E."/>
            <person name="Hubner S."/>
            <person name="Bellec A."/>
            <person name="Berard A."/>
            <person name="Berges H."/>
            <person name="Blanchet N."/>
            <person name="Boniface M.C."/>
            <person name="Brunel D."/>
            <person name="Catrice O."/>
            <person name="Chaidir N."/>
            <person name="Claudel C."/>
            <person name="Donnadieu C."/>
            <person name="Faraut T."/>
            <person name="Fievet G."/>
            <person name="Helmstetter N."/>
            <person name="King M."/>
            <person name="Knapp S.J."/>
            <person name="Lai Z."/>
            <person name="Le Paslier M.C."/>
            <person name="Lippi Y."/>
            <person name="Lorenzon L."/>
            <person name="Mandel J.R."/>
            <person name="Marage G."/>
            <person name="Marchand G."/>
            <person name="Marquand E."/>
            <person name="Bret-Mestries E."/>
            <person name="Morien E."/>
            <person name="Nambeesan S."/>
            <person name="Nguyen T."/>
            <person name="Pegot-Espagnet P."/>
            <person name="Pouilly N."/>
            <person name="Raftis F."/>
            <person name="Sallet E."/>
            <person name="Schiex T."/>
            <person name="Thomas J."/>
            <person name="Vandecasteele C."/>
            <person name="Vares D."/>
            <person name="Vear F."/>
            <person name="Vautrin S."/>
            <person name="Crespi M."/>
            <person name="Mangin B."/>
            <person name="Burke J.M."/>
            <person name="Salse J."/>
            <person name="Munos S."/>
            <person name="Vincourt P."/>
            <person name="Rieseberg L.H."/>
            <person name="Langlade N.B."/>
        </authorList>
    </citation>
    <scope>NUCLEOTIDE SEQUENCE [LARGE SCALE GENOMIC DNA]</scope>
    <source>
        <strain evidence="4">cv. SF193</strain>
        <tissue evidence="2">Leaves</tissue>
    </source>
</reference>
<dbReference type="EMBL" id="CM007898">
    <property type="protein sequence ID" value="OTG15726.1"/>
    <property type="molecule type" value="Genomic_DNA"/>
</dbReference>
<feature type="compositionally biased region" description="Basic and acidic residues" evidence="1">
    <location>
        <begin position="41"/>
        <end position="53"/>
    </location>
</feature>
<evidence type="ECO:0000313" key="2">
    <source>
        <dbReference type="EMBL" id="KAF5791761.1"/>
    </source>
</evidence>
<dbReference type="EMBL" id="MNCJ02000324">
    <property type="protein sequence ID" value="KAF5791761.1"/>
    <property type="molecule type" value="Genomic_DNA"/>
</dbReference>
<dbReference type="Gramene" id="mRNA:HanXRQr2_Chr09g0398461">
    <property type="protein sequence ID" value="mRNA:HanXRQr2_Chr09g0398461"/>
    <property type="gene ID" value="HanXRQr2_Chr09g0398461"/>
</dbReference>
<reference evidence="3" key="2">
    <citation type="submission" date="2017-02" db="EMBL/GenBank/DDBJ databases">
        <title>Sunflower complete genome.</title>
        <authorList>
            <person name="Langlade N."/>
            <person name="Munos S."/>
        </authorList>
    </citation>
    <scope>NUCLEOTIDE SEQUENCE [LARGE SCALE GENOMIC DNA]</scope>
    <source>
        <tissue evidence="3">Leaves</tissue>
    </source>
</reference>
<protein>
    <submittedName>
        <fullName evidence="3">Uncharacterized protein</fullName>
    </submittedName>
</protein>
<evidence type="ECO:0000313" key="3">
    <source>
        <dbReference type="EMBL" id="OTG15726.1"/>
    </source>
</evidence>
<dbReference type="Proteomes" id="UP000215914">
    <property type="component" value="Chromosome 9"/>
</dbReference>
<dbReference type="InParanoid" id="A0A251TYR9"/>
<dbReference type="AlphaFoldDB" id="A0A251TYR9"/>
<feature type="region of interest" description="Disordered" evidence="1">
    <location>
        <begin position="34"/>
        <end position="60"/>
    </location>
</feature>
<feature type="compositionally biased region" description="Basic residues" evidence="1">
    <location>
        <begin position="10"/>
        <end position="20"/>
    </location>
</feature>
<sequence>MQKQLMKQKSNLRKMFERKKSRLKTFQLSRLRRKLRIPQCSKDKSNNQEEERVSPSQTVL</sequence>
<organism evidence="3 4">
    <name type="scientific">Helianthus annuus</name>
    <name type="common">Common sunflower</name>
    <dbReference type="NCBI Taxonomy" id="4232"/>
    <lineage>
        <taxon>Eukaryota</taxon>
        <taxon>Viridiplantae</taxon>
        <taxon>Streptophyta</taxon>
        <taxon>Embryophyta</taxon>
        <taxon>Tracheophyta</taxon>
        <taxon>Spermatophyta</taxon>
        <taxon>Magnoliopsida</taxon>
        <taxon>eudicotyledons</taxon>
        <taxon>Gunneridae</taxon>
        <taxon>Pentapetalae</taxon>
        <taxon>asterids</taxon>
        <taxon>campanulids</taxon>
        <taxon>Asterales</taxon>
        <taxon>Asteraceae</taxon>
        <taxon>Asteroideae</taxon>
        <taxon>Heliantheae alliance</taxon>
        <taxon>Heliantheae</taxon>
        <taxon>Helianthus</taxon>
    </lineage>
</organism>
<accession>A0A251TYR9</accession>